<organism evidence="1 2">
    <name type="scientific">Deinococcus wulumuqiensis</name>
    <dbReference type="NCBI Taxonomy" id="980427"/>
    <lineage>
        <taxon>Bacteria</taxon>
        <taxon>Thermotogati</taxon>
        <taxon>Deinococcota</taxon>
        <taxon>Deinococci</taxon>
        <taxon>Deinococcales</taxon>
        <taxon>Deinococcaceae</taxon>
        <taxon>Deinococcus</taxon>
    </lineage>
</organism>
<dbReference type="RefSeq" id="WP_114673633.1">
    <property type="nucleotide sequence ID" value="NZ_CP031163.1"/>
</dbReference>
<dbReference type="EMBL" id="CP031163">
    <property type="protein sequence ID" value="AXH00985.1"/>
    <property type="molecule type" value="Genomic_DNA"/>
</dbReference>
<evidence type="ECO:0000313" key="2">
    <source>
        <dbReference type="Proteomes" id="UP000253744"/>
    </source>
</evidence>
<sequence>MTLLAFSPTSFLPPRPLNESLQRWQPTHQRHAVQRLLRPGFQAWHVQQALLPLLSVEEALNRLAERHRAQTPRDVAALLADWQQYDPEVYARLPERAYTRMASGRTLEREVERFQARHIGEQRTLWAITWADSRTQGEVAALWIRHASGWTERVLLRPEDVFPLFSRADWQTLMQDRGRRSEWTPLTQAVYERHILPRLHPAQQARMLKVSGWAYLLSEHSALRDHPFTPGVREFYRLTTTYVLSHHAPNGQDAPARYAKFKCVQSRVQAQWNGKRMLLLQDGRLNDVSYGRLPDTLQDEDVLRGLLALAEEAVAGQLRPGEQADLARITQDPDLSLREQVSLTLLALKRPELLSIPGLLKRVLRLPGAAYRRFRETRPGAKALLAQICGPLARQTRARLQGADQVQLLESLFLSGLRGADLMQRALEAAPGGSMFVVSCEDYVRLAGDRAGPALLRVLEEESGNQALMLARDAGRMWADALRALPDFKPQSVQVRPLHDELSRLQPRLREANVPLASAAEQRYARLDQTLGGLTFRRAQETHELIAVGEALSICVGSYQRQARHGECVIVVARDAQGQVRYCVEVQGRTLRQFKGRANSRPQGADLALAQAYVQAAGLQVKTADLSGEAGFAPENELPF</sequence>
<evidence type="ECO:0000313" key="1">
    <source>
        <dbReference type="EMBL" id="AXH00985.1"/>
    </source>
</evidence>
<dbReference type="InterPro" id="IPR025586">
    <property type="entry name" value="PcfJ"/>
</dbReference>
<accession>A0A345IMR2</accession>
<reference evidence="1 2" key="1">
    <citation type="submission" date="2018-07" db="EMBL/GenBank/DDBJ databases">
        <title>Complete Genome and Methylome Analysis of Deinococcus wulumuqiensis NEB 479.</title>
        <authorList>
            <person name="Fomenkov A."/>
            <person name="Luyten Y."/>
            <person name="Vincze T."/>
            <person name="Anton B.P."/>
            <person name="Clark T."/>
            <person name="Roberts R.J."/>
            <person name="Morgan R.D."/>
        </authorList>
    </citation>
    <scope>NUCLEOTIDE SEQUENCE [LARGE SCALE GENOMIC DNA]</scope>
    <source>
        <strain evidence="1 2">NEB 479</strain>
        <plasmid evidence="2">Plasmid pdrdi</plasmid>
    </source>
</reference>
<dbReference type="AlphaFoldDB" id="A0A345IMR2"/>
<dbReference type="KEGG" id="dwu:DVJ83_17965"/>
<name>A0A345IMR2_9DEIO</name>
<protein>
    <submittedName>
        <fullName evidence="1">Uncharacterized protein</fullName>
    </submittedName>
</protein>
<geneLocation type="plasmid" evidence="2">
    <name>pdrdi</name>
</geneLocation>
<dbReference type="Pfam" id="PF14284">
    <property type="entry name" value="PcfJ"/>
    <property type="match status" value="1"/>
</dbReference>
<gene>
    <name evidence="1" type="ORF">DVJ83_17965</name>
</gene>
<keyword evidence="1" id="KW-0614">Plasmid</keyword>
<proteinExistence type="predicted"/>
<dbReference type="Proteomes" id="UP000253744">
    <property type="component" value="Plasmid pDrdI"/>
</dbReference>